<gene>
    <name evidence="1" type="ORF">GCM10023307_08980</name>
</gene>
<dbReference type="InterPro" id="IPR019231">
    <property type="entry name" value="DUF2170"/>
</dbReference>
<evidence type="ECO:0000313" key="2">
    <source>
        <dbReference type="Proteomes" id="UP001499959"/>
    </source>
</evidence>
<name>A0ABP9AV94_9GAMM</name>
<evidence type="ECO:0000313" key="1">
    <source>
        <dbReference type="EMBL" id="GAA4786398.1"/>
    </source>
</evidence>
<keyword evidence="2" id="KW-1185">Reference proteome</keyword>
<comment type="caution">
    <text evidence="1">The sequence shown here is derived from an EMBL/GenBank/DDBJ whole genome shotgun (WGS) entry which is preliminary data.</text>
</comment>
<dbReference type="RefSeq" id="WP_345302106.1">
    <property type="nucleotide sequence ID" value="NZ_BAABJE010000002.1"/>
</dbReference>
<organism evidence="1 2">
    <name type="scientific">Lysobacter hankyongensis</name>
    <dbReference type="NCBI Taxonomy" id="1176535"/>
    <lineage>
        <taxon>Bacteria</taxon>
        <taxon>Pseudomonadati</taxon>
        <taxon>Pseudomonadota</taxon>
        <taxon>Gammaproteobacteria</taxon>
        <taxon>Lysobacterales</taxon>
        <taxon>Lysobacteraceae</taxon>
        <taxon>Lysobacter</taxon>
    </lineage>
</organism>
<proteinExistence type="predicted"/>
<sequence length="224" mass="24973">MERRTSAFYQRRHRERLREQGLTKKELWVLPEYADELAAIERQMRRPREDAARPARHAGEQTMGELQTVAAPRLSAAMHAGAPMWTSTALCAAIAASEPVREGLMSVELIEGAEPGLYLTMHDYGDLPLFMAVVGRQIVVEALLWPVSQVRDPARFNEALLRTHKLFPLSTLGIETLDGDPVYIMFGALSASSSLADVLFEVETLADNVIRATEAYETHLREAA</sequence>
<dbReference type="EMBL" id="BAABJE010000002">
    <property type="protein sequence ID" value="GAA4786398.1"/>
    <property type="molecule type" value="Genomic_DNA"/>
</dbReference>
<reference evidence="2" key="1">
    <citation type="journal article" date="2019" name="Int. J. Syst. Evol. Microbiol.">
        <title>The Global Catalogue of Microorganisms (GCM) 10K type strain sequencing project: providing services to taxonomists for standard genome sequencing and annotation.</title>
        <authorList>
            <consortium name="The Broad Institute Genomics Platform"/>
            <consortium name="The Broad Institute Genome Sequencing Center for Infectious Disease"/>
            <person name="Wu L."/>
            <person name="Ma J."/>
        </authorList>
    </citation>
    <scope>NUCLEOTIDE SEQUENCE [LARGE SCALE GENOMIC DNA]</scope>
    <source>
        <strain evidence="2">JCM 18204</strain>
    </source>
</reference>
<protein>
    <submittedName>
        <fullName evidence="1">YjfI family protein</fullName>
    </submittedName>
</protein>
<dbReference type="Pfam" id="PF09938">
    <property type="entry name" value="DUF2170"/>
    <property type="match status" value="1"/>
</dbReference>
<dbReference type="Proteomes" id="UP001499959">
    <property type="component" value="Unassembled WGS sequence"/>
</dbReference>
<accession>A0ABP9AV94</accession>